<name>A0A835Y1B1_9CHLO</name>
<dbReference type="InterPro" id="IPR040911">
    <property type="entry name" value="Exostosin_GT47"/>
</dbReference>
<keyword evidence="8" id="KW-1185">Reference proteome</keyword>
<evidence type="ECO:0000256" key="1">
    <source>
        <dbReference type="ARBA" id="ARBA00004323"/>
    </source>
</evidence>
<dbReference type="PROSITE" id="PS00022">
    <property type="entry name" value="EGF_1"/>
    <property type="match status" value="1"/>
</dbReference>
<dbReference type="PROSITE" id="PS50026">
    <property type="entry name" value="EGF_3"/>
    <property type="match status" value="1"/>
</dbReference>
<dbReference type="PANTHER" id="PTHR11062">
    <property type="entry name" value="EXOSTOSIN HEPARAN SULFATE GLYCOSYLTRANSFERASE -RELATED"/>
    <property type="match status" value="1"/>
</dbReference>
<evidence type="ECO:0000256" key="4">
    <source>
        <dbReference type="PROSITE-ProRule" id="PRU00076"/>
    </source>
</evidence>
<feature type="region of interest" description="Disordered" evidence="5">
    <location>
        <begin position="347"/>
        <end position="369"/>
    </location>
</feature>
<evidence type="ECO:0000256" key="2">
    <source>
        <dbReference type="ARBA" id="ARBA00010271"/>
    </source>
</evidence>
<accession>A0A835Y1B1</accession>
<dbReference type="GO" id="GO:0000139">
    <property type="term" value="C:Golgi membrane"/>
    <property type="evidence" value="ECO:0007669"/>
    <property type="project" value="UniProtKB-SubCell"/>
</dbReference>
<dbReference type="AlphaFoldDB" id="A0A835Y1B1"/>
<comment type="caution">
    <text evidence="4">Lacks conserved residue(s) required for the propagation of feature annotation.</text>
</comment>
<organism evidence="7 8">
    <name type="scientific">Edaphochlamys debaryana</name>
    <dbReference type="NCBI Taxonomy" id="47281"/>
    <lineage>
        <taxon>Eukaryota</taxon>
        <taxon>Viridiplantae</taxon>
        <taxon>Chlorophyta</taxon>
        <taxon>core chlorophytes</taxon>
        <taxon>Chlorophyceae</taxon>
        <taxon>CS clade</taxon>
        <taxon>Chlamydomonadales</taxon>
        <taxon>Chlamydomonadales incertae sedis</taxon>
        <taxon>Edaphochlamys</taxon>
    </lineage>
</organism>
<dbReference type="InterPro" id="IPR004263">
    <property type="entry name" value="Exostosin"/>
</dbReference>
<dbReference type="OrthoDB" id="1924787at2759"/>
<dbReference type="InterPro" id="IPR000742">
    <property type="entry name" value="EGF"/>
</dbReference>
<feature type="domain" description="EGF-like" evidence="6">
    <location>
        <begin position="96"/>
        <end position="133"/>
    </location>
</feature>
<keyword evidence="4" id="KW-1015">Disulfide bond</keyword>
<dbReference type="Pfam" id="PF23106">
    <property type="entry name" value="EGF_Teneurin"/>
    <property type="match status" value="1"/>
</dbReference>
<evidence type="ECO:0000256" key="5">
    <source>
        <dbReference type="SAM" id="MobiDB-lite"/>
    </source>
</evidence>
<evidence type="ECO:0000313" key="7">
    <source>
        <dbReference type="EMBL" id="KAG2493469.1"/>
    </source>
</evidence>
<sequence length="829" mass="91978">MRGNLPKARRQLAALLDPGPKKLPVALTNTTEAAASQYDHDELHKSNKALGTRHAGHPAACDRSGGKCGLCALTRGSWCEEYFRQDRVPWKPAPRGSKDCSSTKWGPCNGVGNCHYDIGVCQCPAGWKGKACDEPELRPCAHGHRGAGMPLDKPISHIGPDGMDLNPLEQGWTASRCSGFCDAERGSCWCPPSTKHGRKPPPPDSPPWVRYSQKGRPIGLPCNAGMYADKDGKLVHPNWGNKNILLEDLMGPNGWCNVDDEKALNQTIRSNCGCGSDEGLTGWVCSTVKEQTCPNQCSGHGECDAGYCRCHQGWYGHECARKKAGEAMEPGFDVTQRPWLKDALVPVPAAAPEPPPAAEGSAGVGAGAGGAAAEPGAEVASGRMRPFIYVYDMPPEFTSRMHQYKLVLEYCGYRVFRPGNVTTLFADGYSIEVYLHDMLMLSKHRTFDPEEADYFYVPVYFTCWTWPVNGYADMPFWGAPTTAHRYSNGANLWLAAKRWIQSNFPFWDRRGGRDHIWLTNHDEGACYMPTEIYNTSIMLTHWGRMDLNHTSNTAYRADFYSQPLEWPGVLDGKDVRTLYEGHPCYDPRKDLVIPGFKPPLHYSQSPLLGRQPYERDILLYLRGDVGKHRSPNYSRGIRQKLYSLASTNNWAEKYRIYIGEKNELVGNYGEHLARSIFCAVMPGDGYAMRFEDAVLHGCLPLIIMDHTHALFESILDIDSFSLRIRESAVNDHLPNLLSAIAPEQIERMQRKLALVWHRFAYAHGAVLQTALHEVHSKNVAEASAGTPELHPYQPVGRFPVHVDALSTIIQWLHGRMGQAHAAGGAAASP</sequence>
<protein>
    <recommendedName>
        <fullName evidence="6">EGF-like domain-containing protein</fullName>
    </recommendedName>
</protein>
<dbReference type="EMBL" id="JAEHOE010000037">
    <property type="protein sequence ID" value="KAG2493469.1"/>
    <property type="molecule type" value="Genomic_DNA"/>
</dbReference>
<comment type="caution">
    <text evidence="7">The sequence shown here is derived from an EMBL/GenBank/DDBJ whole genome shotgun (WGS) entry which is preliminary data.</text>
</comment>
<dbReference type="PROSITE" id="PS01186">
    <property type="entry name" value="EGF_2"/>
    <property type="match status" value="2"/>
</dbReference>
<keyword evidence="3" id="KW-0333">Golgi apparatus</keyword>
<comment type="subcellular location">
    <subcellularLocation>
        <location evidence="1">Golgi apparatus membrane</location>
        <topology evidence="1">Single-pass type II membrane protein</topology>
    </subcellularLocation>
</comment>
<evidence type="ECO:0000256" key="3">
    <source>
        <dbReference type="ARBA" id="ARBA00023034"/>
    </source>
</evidence>
<comment type="similarity">
    <text evidence="2">Belongs to the glycosyltransferase 47 family.</text>
</comment>
<keyword evidence="4" id="KW-0245">EGF-like domain</keyword>
<feature type="disulfide bond" evidence="4">
    <location>
        <begin position="123"/>
        <end position="132"/>
    </location>
</feature>
<dbReference type="GO" id="GO:0016757">
    <property type="term" value="F:glycosyltransferase activity"/>
    <property type="evidence" value="ECO:0007669"/>
    <property type="project" value="InterPro"/>
</dbReference>
<dbReference type="Proteomes" id="UP000612055">
    <property type="component" value="Unassembled WGS sequence"/>
</dbReference>
<evidence type="ECO:0000259" key="6">
    <source>
        <dbReference type="PROSITE" id="PS50026"/>
    </source>
</evidence>
<gene>
    <name evidence="7" type="ORF">HYH03_008286</name>
</gene>
<evidence type="ECO:0000313" key="8">
    <source>
        <dbReference type="Proteomes" id="UP000612055"/>
    </source>
</evidence>
<dbReference type="Pfam" id="PF03016">
    <property type="entry name" value="Exostosin_GT47"/>
    <property type="match status" value="1"/>
</dbReference>
<dbReference type="PANTHER" id="PTHR11062:SF268">
    <property type="entry name" value="FAMILY PROTEIN, PUTATIVE, EXPRESSED-RELATED"/>
    <property type="match status" value="1"/>
</dbReference>
<reference evidence="7" key="1">
    <citation type="journal article" date="2020" name="bioRxiv">
        <title>Comparative genomics of Chlamydomonas.</title>
        <authorList>
            <person name="Craig R.J."/>
            <person name="Hasan A.R."/>
            <person name="Ness R.W."/>
            <person name="Keightley P.D."/>
        </authorList>
    </citation>
    <scope>NUCLEOTIDE SEQUENCE</scope>
    <source>
        <strain evidence="7">CCAP 11/70</strain>
    </source>
</reference>
<dbReference type="Gene3D" id="2.10.25.10">
    <property type="entry name" value="Laminin"/>
    <property type="match status" value="1"/>
</dbReference>
<proteinExistence type="inferred from homology"/>